<dbReference type="SMART" id="SM00547">
    <property type="entry name" value="ZnF_RBZ"/>
    <property type="match status" value="3"/>
</dbReference>
<feature type="domain" description="RanBP2-type" evidence="13">
    <location>
        <begin position="385"/>
        <end position="414"/>
    </location>
</feature>
<evidence type="ECO:0000259" key="11">
    <source>
        <dbReference type="PROSITE" id="PS50089"/>
    </source>
</evidence>
<dbReference type="InterPro" id="IPR002867">
    <property type="entry name" value="IBR_dom"/>
</dbReference>
<feature type="region of interest" description="Disordered" evidence="9">
    <location>
        <begin position="598"/>
        <end position="618"/>
    </location>
</feature>
<evidence type="ECO:0000256" key="9">
    <source>
        <dbReference type="SAM" id="MobiDB-lite"/>
    </source>
</evidence>
<evidence type="ECO:0000256" key="7">
    <source>
        <dbReference type="ARBA" id="ARBA00022833"/>
    </source>
</evidence>
<dbReference type="GO" id="GO:0071797">
    <property type="term" value="C:LUBAC complex"/>
    <property type="evidence" value="ECO:0007669"/>
    <property type="project" value="InterPro"/>
</dbReference>
<dbReference type="InterPro" id="IPR032065">
    <property type="entry name" value="RNF31-UBA"/>
</dbReference>
<feature type="domain" description="RING-type" evidence="11">
    <location>
        <begin position="778"/>
        <end position="826"/>
    </location>
</feature>
<evidence type="ECO:0000259" key="12">
    <source>
        <dbReference type="PROSITE" id="PS50119"/>
    </source>
</evidence>
<dbReference type="InterPro" id="IPR000315">
    <property type="entry name" value="Znf_B-box"/>
</dbReference>
<dbReference type="GeneID" id="120050990"/>
<dbReference type="InterPro" id="IPR013083">
    <property type="entry name" value="Znf_RING/FYVE/PHD"/>
</dbReference>
<evidence type="ECO:0000256" key="1">
    <source>
        <dbReference type="ARBA" id="ARBA00008278"/>
    </source>
</evidence>
<dbReference type="GO" id="GO:1990450">
    <property type="term" value="F:linear polyubiquitin binding"/>
    <property type="evidence" value="ECO:0007669"/>
    <property type="project" value="TreeGrafter"/>
</dbReference>
<dbReference type="GO" id="GO:0008270">
    <property type="term" value="F:zinc ion binding"/>
    <property type="evidence" value="ECO:0007669"/>
    <property type="project" value="UniProtKB-KW"/>
</dbReference>
<dbReference type="GO" id="GO:0061630">
    <property type="term" value="F:ubiquitin protein ligase activity"/>
    <property type="evidence" value="ECO:0007669"/>
    <property type="project" value="TreeGrafter"/>
</dbReference>
<feature type="region of interest" description="Disordered" evidence="9">
    <location>
        <begin position="206"/>
        <end position="231"/>
    </location>
</feature>
<dbReference type="Gene3D" id="1.10.8.10">
    <property type="entry name" value="DNA helicase RuvA subunit, C-terminal domain"/>
    <property type="match status" value="1"/>
</dbReference>
<dbReference type="PROSITE" id="PS51873">
    <property type="entry name" value="TRIAD"/>
    <property type="match status" value="1"/>
</dbReference>
<dbReference type="InterPro" id="IPR036443">
    <property type="entry name" value="Znf_RanBP2_sf"/>
</dbReference>
<dbReference type="InterPro" id="IPR047542">
    <property type="entry name" value="Rcat_RBR_RNF31-like"/>
</dbReference>
<name>A0A8U0UH39_SALNM</name>
<dbReference type="InterPro" id="IPR047541">
    <property type="entry name" value="RNF31_RBR_mRING-HC-like"/>
</dbReference>
<keyword evidence="7" id="KW-0862">Zinc</keyword>
<dbReference type="Pfam" id="PF16678">
    <property type="entry name" value="UBA_HOIP"/>
    <property type="match status" value="1"/>
</dbReference>
<keyword evidence="15" id="KW-1185">Reference proteome</keyword>
<dbReference type="InterPro" id="IPR036339">
    <property type="entry name" value="PUB-like_dom_sf"/>
</dbReference>
<dbReference type="PROSITE" id="PS50089">
    <property type="entry name" value="ZF_RING_2"/>
    <property type="match status" value="1"/>
</dbReference>
<dbReference type="Gene3D" id="3.30.40.10">
    <property type="entry name" value="Zinc/RING finger domain, C3HC4 (zinc finger)"/>
    <property type="match status" value="1"/>
</dbReference>
<dbReference type="PANTHER" id="PTHR16004:SF5">
    <property type="entry name" value="E3 UBIQUITIN-PROTEIN LIGASE RNF31"/>
    <property type="match status" value="1"/>
</dbReference>
<dbReference type="InterPro" id="IPR001876">
    <property type="entry name" value="Znf_RanBP2"/>
</dbReference>
<dbReference type="OrthoDB" id="9978677at2759"/>
<evidence type="ECO:0000256" key="6">
    <source>
        <dbReference type="ARBA" id="ARBA00022786"/>
    </source>
</evidence>
<dbReference type="Gene3D" id="4.10.1060.10">
    <property type="entry name" value="Zinc finger, RanBP2-type"/>
    <property type="match status" value="1"/>
</dbReference>
<feature type="domain" description="RING-type" evidence="14">
    <location>
        <begin position="774"/>
        <end position="1006"/>
    </location>
</feature>
<dbReference type="InterPro" id="IPR041031">
    <property type="entry name" value="RNF31_C"/>
</dbReference>
<evidence type="ECO:0000259" key="13">
    <source>
        <dbReference type="PROSITE" id="PS50199"/>
    </source>
</evidence>
<dbReference type="SUPFAM" id="SSF90209">
    <property type="entry name" value="Ran binding protein zinc finger-like"/>
    <property type="match status" value="2"/>
</dbReference>
<dbReference type="PANTHER" id="PTHR16004">
    <property type="entry name" value="RING FINGER PROTEIN 31-RELATED"/>
    <property type="match status" value="1"/>
</dbReference>
<keyword evidence="4" id="KW-0677">Repeat</keyword>
<keyword evidence="5 8" id="KW-0863">Zinc-finger</keyword>
<dbReference type="SMART" id="SM00647">
    <property type="entry name" value="IBR"/>
    <property type="match status" value="2"/>
</dbReference>
<evidence type="ECO:0000313" key="15">
    <source>
        <dbReference type="Proteomes" id="UP000808372"/>
    </source>
</evidence>
<evidence type="ECO:0000256" key="3">
    <source>
        <dbReference type="ARBA" id="ARBA00022723"/>
    </source>
</evidence>
<dbReference type="CDD" id="cd20337">
    <property type="entry name" value="BRcat_RBR_HOIP"/>
    <property type="match status" value="1"/>
</dbReference>
<dbReference type="InterPro" id="IPR018997">
    <property type="entry name" value="PUB_domain"/>
</dbReference>
<feature type="domain" description="B box-type" evidence="12">
    <location>
        <begin position="283"/>
        <end position="329"/>
    </location>
</feature>
<comment type="similarity">
    <text evidence="1">Belongs to the RBR family.</text>
</comment>
<dbReference type="InterPro" id="IPR044066">
    <property type="entry name" value="TRIAD_supradom"/>
</dbReference>
<dbReference type="Gene3D" id="1.20.120.1750">
    <property type="match status" value="1"/>
</dbReference>
<dbReference type="Gene3D" id="1.20.58.2190">
    <property type="match status" value="1"/>
</dbReference>
<dbReference type="Pfam" id="PF25163">
    <property type="entry name" value="UBA_RNF31"/>
    <property type="match status" value="1"/>
</dbReference>
<evidence type="ECO:0000313" key="16">
    <source>
        <dbReference type="RefSeq" id="XP_038853479.1"/>
    </source>
</evidence>
<dbReference type="PROSITE" id="PS50119">
    <property type="entry name" value="ZF_BBOX"/>
    <property type="match status" value="1"/>
</dbReference>
<evidence type="ECO:0000256" key="2">
    <source>
        <dbReference type="ARBA" id="ARBA00022679"/>
    </source>
</evidence>
<reference evidence="16" key="1">
    <citation type="submission" date="2025-08" db="UniProtKB">
        <authorList>
            <consortium name="RefSeq"/>
        </authorList>
    </citation>
    <scope>IDENTIFICATION</scope>
    <source>
        <tissue evidence="16">White muscle</tissue>
    </source>
</reference>
<evidence type="ECO:0000256" key="4">
    <source>
        <dbReference type="ARBA" id="ARBA00022737"/>
    </source>
</evidence>
<dbReference type="PROSITE" id="PS01358">
    <property type="entry name" value="ZF_RANBP2_1"/>
    <property type="match status" value="3"/>
</dbReference>
<dbReference type="AlphaFoldDB" id="A0A8U0UH39"/>
<proteinExistence type="inferred from homology"/>
<evidence type="ECO:0000256" key="8">
    <source>
        <dbReference type="PROSITE-ProRule" id="PRU00322"/>
    </source>
</evidence>
<accession>A0A8U0UH39</accession>
<dbReference type="CDD" id="cd20351">
    <property type="entry name" value="Rcat_RBR_HOIP"/>
    <property type="match status" value="1"/>
</dbReference>
<dbReference type="Proteomes" id="UP000808372">
    <property type="component" value="Chromosome 7"/>
</dbReference>
<dbReference type="GO" id="GO:0097039">
    <property type="term" value="P:protein linear polyubiquitination"/>
    <property type="evidence" value="ECO:0007669"/>
    <property type="project" value="TreeGrafter"/>
</dbReference>
<dbReference type="GO" id="GO:0070530">
    <property type="term" value="F:K63-linked polyubiquitin modification-dependent protein binding"/>
    <property type="evidence" value="ECO:0007669"/>
    <property type="project" value="TreeGrafter"/>
</dbReference>
<gene>
    <name evidence="16" type="primary">LOC120050990</name>
</gene>
<evidence type="ECO:0000259" key="10">
    <source>
        <dbReference type="PROSITE" id="PS50030"/>
    </source>
</evidence>
<evidence type="ECO:0000256" key="5">
    <source>
        <dbReference type="ARBA" id="ARBA00022771"/>
    </source>
</evidence>
<organism evidence="15 16">
    <name type="scientific">Salvelinus namaycush</name>
    <name type="common">Lake trout</name>
    <name type="synonym">Salmo namaycush</name>
    <dbReference type="NCBI Taxonomy" id="8040"/>
    <lineage>
        <taxon>Eukaryota</taxon>
        <taxon>Metazoa</taxon>
        <taxon>Chordata</taxon>
        <taxon>Craniata</taxon>
        <taxon>Vertebrata</taxon>
        <taxon>Euteleostomi</taxon>
        <taxon>Actinopterygii</taxon>
        <taxon>Neopterygii</taxon>
        <taxon>Teleostei</taxon>
        <taxon>Protacanthopterygii</taxon>
        <taxon>Salmoniformes</taxon>
        <taxon>Salmonidae</taxon>
        <taxon>Salmoninae</taxon>
        <taxon>Salvelinus</taxon>
    </lineage>
</organism>
<dbReference type="RefSeq" id="XP_038853479.1">
    <property type="nucleotide sequence ID" value="XM_038997551.1"/>
</dbReference>
<dbReference type="InterPro" id="IPR015940">
    <property type="entry name" value="UBA"/>
</dbReference>
<keyword evidence="6" id="KW-0833">Ubl conjugation pathway</keyword>
<dbReference type="SUPFAM" id="SSF57850">
    <property type="entry name" value="RING/U-box"/>
    <property type="match status" value="3"/>
</dbReference>
<dbReference type="PROSITE" id="PS50199">
    <property type="entry name" value="ZF_RANBP2_2"/>
    <property type="match status" value="2"/>
</dbReference>
<dbReference type="Pfam" id="PF18091">
    <property type="entry name" value="E3_UbLigase_RBR"/>
    <property type="match status" value="1"/>
</dbReference>
<dbReference type="SUPFAM" id="SSF143503">
    <property type="entry name" value="PUG domain-like"/>
    <property type="match status" value="1"/>
</dbReference>
<sequence length="1143" mass="128254">MMSTQSVPFEEVRRRAESLLSSSGSAQVVKDDVQFMANIPLSLSDKFHHITAQTMVTENITGHRRQEVLESLGRLFKALSILEKYGCNLTSPSRPRYWRSVKHNNPVFRTTVDEIKGGKSVLFLYGYTNQQPDGLSFPDDVTHPDVEKVAAVTIEVMILRMEMDMLIKGTHAHPEMYSNIIPSPNLQKITQDEPEMMSDAVVIPPGEERGDRGKDLQPLSPPPKHATCPGLSHVPTTPTDGMCDLCGATPALLCPACGSLPFCQSCDLLYHLHPSRANHRRDRIQETCILCGVSQVSAHCSTCSQRLCLECDRLYHSHPDRGGHNRTVVSHAKPKRALSHSLSLWECAQCTTVNEVKAVLCVTCERPRLALASLIVQEDPGQPPSSTEWQCKSCTVVNQGSSILCEVCERPRLATRPSITPVLPSTPVLLSTPVLPSTPVLLSTPVLSTPGPTSDNETEWMCQFCTYVNAQPVVVCEMCNLPCKDPAVTSLKSLPLQSPIKDLASPSSTPQLRPQIPPRVNIHIKRQNLMRDEGLKLVHQLREGEKNGVGPEEVYAALCVSGGSNVNPCDWLKSELPHLLDEICAMAASAALQNYKAEVSGPQDTTERDGGSTEQQSPSVLLCEGVRLSRVEAKQAWLAAGGDTERAVRQLLRDRQVKMRELRSLGFREASQCEEALRLSGGEVQGALSVLQRPLLEPFHQRIWSDQPEAPIDAKSPDKQRMCRRLLALYELPSWGRCELALSLLQEPDAQYSLEDVIQAVKESQDREFLRRLLNNECPCCLSIFPHSKMQSLTSCQCSVCHECFTQHFTIAVRDKHIRDMVCPVCAGPDINDPEHLDSYFSTLDIQLRDCLDREVYELFHKKLMEHALMKDPMFLWCCHCTFGFIYDGNQFKVTCPTCMKSFCNQCKKPWEAQHQDVSCEQFQLWKRENDPDYQRQGLAGFLRDNGITCPHCRFQYALTKGGCMHFSCSQCRYQFCSGCNNPFHTTACKTIQCKITGLHAHHPRDCLFYLRDWEPVRLQALLQRNAVVFNTDPPNGTQTDACGVMEQKDEGGQQIDSPCGVQTQPEEAGLCDKHYREYLVSLINGHTLDPALLYDQQEVTVACRRYQVEEQQGEGEDDRVYQDRLLKKLMEVPLGEKVPRMR</sequence>
<dbReference type="Gene3D" id="6.10.140.1100">
    <property type="match status" value="1"/>
</dbReference>
<feature type="compositionally biased region" description="Basic and acidic residues" evidence="9">
    <location>
        <begin position="206"/>
        <end position="215"/>
    </location>
</feature>
<feature type="domain" description="RanBP2-type" evidence="13">
    <location>
        <begin position="341"/>
        <end position="370"/>
    </location>
</feature>
<dbReference type="InterPro" id="IPR047540">
    <property type="entry name" value="BRcat_RBR_RNF31-like"/>
</dbReference>
<dbReference type="KEGG" id="snh:120050990"/>
<dbReference type="Pfam" id="PF22191">
    <property type="entry name" value="IBR_1"/>
    <property type="match status" value="2"/>
</dbReference>
<evidence type="ECO:0000259" key="14">
    <source>
        <dbReference type="PROSITE" id="PS51873"/>
    </source>
</evidence>
<feature type="domain" description="UBA" evidence="10">
    <location>
        <begin position="652"/>
        <end position="694"/>
    </location>
</feature>
<dbReference type="InterPro" id="IPR057426">
    <property type="entry name" value="RNF31_UBA_3"/>
</dbReference>
<dbReference type="InterPro" id="IPR001841">
    <property type="entry name" value="Znf_RING"/>
</dbReference>
<keyword evidence="3" id="KW-0479">Metal-binding</keyword>
<dbReference type="GO" id="GO:0036435">
    <property type="term" value="F:K48-linked polyubiquitin modification-dependent protein binding"/>
    <property type="evidence" value="ECO:0007669"/>
    <property type="project" value="TreeGrafter"/>
</dbReference>
<protein>
    <submittedName>
        <fullName evidence="16">E3 ubiquitin-protein ligase RNF31-like</fullName>
    </submittedName>
</protein>
<dbReference type="CDD" id="cd16631">
    <property type="entry name" value="mRING-HC-C4C4_RBR_HOIP"/>
    <property type="match status" value="1"/>
</dbReference>
<dbReference type="Pfam" id="PF09409">
    <property type="entry name" value="PUB"/>
    <property type="match status" value="1"/>
</dbReference>
<dbReference type="PROSITE" id="PS50030">
    <property type="entry name" value="UBA"/>
    <property type="match status" value="1"/>
</dbReference>
<dbReference type="InterPro" id="IPR026254">
    <property type="entry name" value="RNF31-like"/>
</dbReference>
<keyword evidence="2" id="KW-0808">Transferase</keyword>